<keyword evidence="2" id="KW-1185">Reference proteome</keyword>
<dbReference type="Proteomes" id="UP000075243">
    <property type="component" value="Chromosome 11"/>
</dbReference>
<dbReference type="Gramene" id="C.cajan_02891.t">
    <property type="protein sequence ID" value="C.cajan_02891.t.cds1"/>
    <property type="gene ID" value="C.cajan_02891"/>
</dbReference>
<reference evidence="1 2" key="1">
    <citation type="journal article" date="2012" name="Nat. Biotechnol.">
        <title>Draft genome sequence of pigeonpea (Cajanus cajan), an orphan legume crop of resource-poor farmers.</title>
        <authorList>
            <person name="Varshney R.K."/>
            <person name="Chen W."/>
            <person name="Li Y."/>
            <person name="Bharti A.K."/>
            <person name="Saxena R.K."/>
            <person name="Schlueter J.A."/>
            <person name="Donoghue M.T."/>
            <person name="Azam S."/>
            <person name="Fan G."/>
            <person name="Whaley A.M."/>
            <person name="Farmer A.D."/>
            <person name="Sheridan J."/>
            <person name="Iwata A."/>
            <person name="Tuteja R."/>
            <person name="Penmetsa R.V."/>
            <person name="Wu W."/>
            <person name="Upadhyaya H.D."/>
            <person name="Yang S.P."/>
            <person name="Shah T."/>
            <person name="Saxena K.B."/>
            <person name="Michael T."/>
            <person name="McCombie W.R."/>
            <person name="Yang B."/>
            <person name="Zhang G."/>
            <person name="Yang H."/>
            <person name="Wang J."/>
            <person name="Spillane C."/>
            <person name="Cook D.R."/>
            <person name="May G.D."/>
            <person name="Xu X."/>
            <person name="Jackson S.A."/>
        </authorList>
    </citation>
    <scope>NUCLEOTIDE SEQUENCE [LARGE SCALE GENOMIC DNA]</scope>
    <source>
        <strain evidence="2">cv. Asha</strain>
    </source>
</reference>
<dbReference type="EMBL" id="CM003613">
    <property type="protein sequence ID" value="KYP56714.1"/>
    <property type="molecule type" value="Genomic_DNA"/>
</dbReference>
<sequence length="59" mass="6593">MSHRDSPPNLYALNFSCNDELDDGHMVESIIDHVTHSPTIQLLTIYAECLVANLPQLSL</sequence>
<proteinExistence type="predicted"/>
<accession>A0A151SPF3</accession>
<evidence type="ECO:0000313" key="1">
    <source>
        <dbReference type="EMBL" id="KYP56714.1"/>
    </source>
</evidence>
<organism evidence="1 2">
    <name type="scientific">Cajanus cajan</name>
    <name type="common">Pigeon pea</name>
    <name type="synonym">Cajanus indicus</name>
    <dbReference type="NCBI Taxonomy" id="3821"/>
    <lineage>
        <taxon>Eukaryota</taxon>
        <taxon>Viridiplantae</taxon>
        <taxon>Streptophyta</taxon>
        <taxon>Embryophyta</taxon>
        <taxon>Tracheophyta</taxon>
        <taxon>Spermatophyta</taxon>
        <taxon>Magnoliopsida</taxon>
        <taxon>eudicotyledons</taxon>
        <taxon>Gunneridae</taxon>
        <taxon>Pentapetalae</taxon>
        <taxon>rosids</taxon>
        <taxon>fabids</taxon>
        <taxon>Fabales</taxon>
        <taxon>Fabaceae</taxon>
        <taxon>Papilionoideae</taxon>
        <taxon>50 kb inversion clade</taxon>
        <taxon>NPAAA clade</taxon>
        <taxon>indigoferoid/millettioid clade</taxon>
        <taxon>Phaseoleae</taxon>
        <taxon>Cajanus</taxon>
    </lineage>
</organism>
<protein>
    <submittedName>
        <fullName evidence="1">Uncharacterized protein</fullName>
    </submittedName>
</protein>
<gene>
    <name evidence="1" type="ORF">KK1_002960</name>
</gene>
<evidence type="ECO:0000313" key="2">
    <source>
        <dbReference type="Proteomes" id="UP000075243"/>
    </source>
</evidence>
<name>A0A151SPF3_CAJCA</name>
<dbReference type="AlphaFoldDB" id="A0A151SPF3"/>